<evidence type="ECO:0000259" key="5">
    <source>
        <dbReference type="PROSITE" id="PS51635"/>
    </source>
</evidence>
<dbReference type="CDD" id="cd07208">
    <property type="entry name" value="Pat_hypo_Ecoli_yjju_like"/>
    <property type="match status" value="1"/>
</dbReference>
<dbReference type="GO" id="GO:0016042">
    <property type="term" value="P:lipid catabolic process"/>
    <property type="evidence" value="ECO:0007669"/>
    <property type="project" value="UniProtKB-UniRule"/>
</dbReference>
<dbReference type="EMBL" id="CP035464">
    <property type="protein sequence ID" value="QAY32459.1"/>
    <property type="molecule type" value="Genomic_DNA"/>
</dbReference>
<feature type="active site" description="Proton acceptor" evidence="4">
    <location>
        <position position="182"/>
    </location>
</feature>
<dbReference type="InterPro" id="IPR002641">
    <property type="entry name" value="PNPLA_dom"/>
</dbReference>
<dbReference type="PANTHER" id="PTHR14226:SF25">
    <property type="entry name" value="PHOSPHOESTERASE"/>
    <property type="match status" value="1"/>
</dbReference>
<dbReference type="Proteomes" id="UP000293589">
    <property type="component" value="Chromosome"/>
</dbReference>
<evidence type="ECO:0000256" key="2">
    <source>
        <dbReference type="ARBA" id="ARBA00022963"/>
    </source>
</evidence>
<dbReference type="InterPro" id="IPR037483">
    <property type="entry name" value="YjjU-like"/>
</dbReference>
<comment type="caution">
    <text evidence="4">Lacks conserved residue(s) required for the propagation of feature annotation.</text>
</comment>
<protein>
    <submittedName>
        <fullName evidence="6">Patatin family protein</fullName>
    </submittedName>
</protein>
<keyword evidence="2 4" id="KW-0442">Lipid degradation</keyword>
<evidence type="ECO:0000256" key="1">
    <source>
        <dbReference type="ARBA" id="ARBA00022801"/>
    </source>
</evidence>
<dbReference type="GO" id="GO:0016787">
    <property type="term" value="F:hydrolase activity"/>
    <property type="evidence" value="ECO:0007669"/>
    <property type="project" value="UniProtKB-UniRule"/>
</dbReference>
<dbReference type="Gene3D" id="3.40.1090.10">
    <property type="entry name" value="Cytosolic phospholipase A2 catalytic domain"/>
    <property type="match status" value="2"/>
</dbReference>
<feature type="domain" description="PNPLA" evidence="5">
    <location>
        <begin position="26"/>
        <end position="195"/>
    </location>
</feature>
<dbReference type="SUPFAM" id="SSF52151">
    <property type="entry name" value="FabD/lysophospholipase-like"/>
    <property type="match status" value="1"/>
</dbReference>
<keyword evidence="3 4" id="KW-0443">Lipid metabolism</keyword>
<name>A0A4P6E2L0_9BIFI</name>
<feature type="short sequence motif" description="DGA/G" evidence="4">
    <location>
        <begin position="182"/>
        <end position="184"/>
    </location>
</feature>
<accession>A0A4P6E2L0</accession>
<sequence length="301" mass="33186">MTQTAQTAQATQLAQATQPTAHKTAIIDVGGGYRAIFGAGVLDRCLENGITFDSCYGISAGSANLTSFLARQHGRNHTFYTQYAFRKEYASTENFLKAHNFVDLDYVYSTLSNHDGENPLDYEAFLSNPAEFTVVACDARDGSTKYFTRSDMGYESIDPIKASSSVPVANEPYVIDGVPYYDGGIADPVPVQKAVDDGCDRIVVVLTRLKDELREQKKDVAPARVLKHLYPAAAERLLNRYKTYNDEVALAKEYEKQGIAMILAPDDLCGLSTLTKTYEGLERMYRKGYAAAARIGDFLNS</sequence>
<reference evidence="6 7" key="1">
    <citation type="submission" date="2019-01" db="EMBL/GenBank/DDBJ databases">
        <title>Complete genome sequence of Bifidobacterium gallinarum CACC 514.</title>
        <authorList>
            <person name="Jung M."/>
        </authorList>
    </citation>
    <scope>NUCLEOTIDE SEQUENCE [LARGE SCALE GENOMIC DNA]</scope>
    <source>
        <strain evidence="6 7">CACC 514</strain>
    </source>
</reference>
<dbReference type="PANTHER" id="PTHR14226">
    <property type="entry name" value="NEUROPATHY TARGET ESTERASE/SWISS CHEESE D.MELANOGASTER"/>
    <property type="match status" value="1"/>
</dbReference>
<dbReference type="RefSeq" id="WP_129236967.1">
    <property type="nucleotide sequence ID" value="NZ_CP035464.1"/>
</dbReference>
<dbReference type="PROSITE" id="PS51635">
    <property type="entry name" value="PNPLA"/>
    <property type="match status" value="1"/>
</dbReference>
<dbReference type="Pfam" id="PF19890">
    <property type="entry name" value="DUF6363"/>
    <property type="match status" value="1"/>
</dbReference>
<dbReference type="InterPro" id="IPR016035">
    <property type="entry name" value="Acyl_Trfase/lysoPLipase"/>
</dbReference>
<dbReference type="KEGG" id="bgx:ESN35_02700"/>
<evidence type="ECO:0000313" key="7">
    <source>
        <dbReference type="Proteomes" id="UP000293589"/>
    </source>
</evidence>
<dbReference type="AlphaFoldDB" id="A0A4P6E2L0"/>
<dbReference type="InterPro" id="IPR045943">
    <property type="entry name" value="DUF6363"/>
</dbReference>
<gene>
    <name evidence="6" type="ORF">ESN35_02700</name>
</gene>
<keyword evidence="1 4" id="KW-0378">Hydrolase</keyword>
<proteinExistence type="predicted"/>
<dbReference type="InterPro" id="IPR050301">
    <property type="entry name" value="NTE"/>
</dbReference>
<evidence type="ECO:0000313" key="6">
    <source>
        <dbReference type="EMBL" id="QAY32459.1"/>
    </source>
</evidence>
<organism evidence="6 7">
    <name type="scientific">Bifidobacterium pullorum subsp. gallinarum</name>
    <dbReference type="NCBI Taxonomy" id="78344"/>
    <lineage>
        <taxon>Bacteria</taxon>
        <taxon>Bacillati</taxon>
        <taxon>Actinomycetota</taxon>
        <taxon>Actinomycetes</taxon>
        <taxon>Bifidobacteriales</taxon>
        <taxon>Bifidobacteriaceae</taxon>
        <taxon>Bifidobacterium</taxon>
    </lineage>
</organism>
<feature type="short sequence motif" description="GXSXG" evidence="4">
    <location>
        <begin position="57"/>
        <end position="61"/>
    </location>
</feature>
<evidence type="ECO:0000256" key="3">
    <source>
        <dbReference type="ARBA" id="ARBA00023098"/>
    </source>
</evidence>
<evidence type="ECO:0000256" key="4">
    <source>
        <dbReference type="PROSITE-ProRule" id="PRU01161"/>
    </source>
</evidence>
<dbReference type="STRING" id="78344.BIGA_0772"/>
<dbReference type="Pfam" id="PF01734">
    <property type="entry name" value="Patatin"/>
    <property type="match status" value="1"/>
</dbReference>
<feature type="active site" description="Nucleophile" evidence="4">
    <location>
        <position position="59"/>
    </location>
</feature>